<protein>
    <submittedName>
        <fullName evidence="1">Glycine cleavage system regulatory protein-like protein</fullName>
    </submittedName>
</protein>
<dbReference type="SUPFAM" id="SSF55021">
    <property type="entry name" value="ACT-like"/>
    <property type="match status" value="2"/>
</dbReference>
<organism evidence="1 2">
    <name type="scientific">Candidatus Magnetoglobus multicellularis str. Araruama</name>
    <dbReference type="NCBI Taxonomy" id="890399"/>
    <lineage>
        <taxon>Bacteria</taxon>
        <taxon>Pseudomonadati</taxon>
        <taxon>Thermodesulfobacteriota</taxon>
        <taxon>Desulfobacteria</taxon>
        <taxon>Desulfobacterales</taxon>
        <taxon>Desulfobacteraceae</taxon>
        <taxon>Candidatus Magnetoglobus</taxon>
    </lineage>
</organism>
<dbReference type="PANTHER" id="PTHR34875">
    <property type="entry name" value="UPF0237 PROTEIN MJ1558"/>
    <property type="match status" value="1"/>
</dbReference>
<dbReference type="PIRSF" id="PIRSF028103">
    <property type="entry name" value="GcvR"/>
    <property type="match status" value="1"/>
</dbReference>
<dbReference type="InterPro" id="IPR045865">
    <property type="entry name" value="ACT-like_dom_sf"/>
</dbReference>
<dbReference type="EMBL" id="ATBP01002712">
    <property type="protein sequence ID" value="ETR65554.1"/>
    <property type="molecule type" value="Genomic_DNA"/>
</dbReference>
<accession>A0A1V1NSL6</accession>
<dbReference type="InterPro" id="IPR050990">
    <property type="entry name" value="UPF0237/GcvR_regulator"/>
</dbReference>
<evidence type="ECO:0000313" key="1">
    <source>
        <dbReference type="EMBL" id="ETR65554.1"/>
    </source>
</evidence>
<gene>
    <name evidence="1" type="ORF">OMM_14068</name>
</gene>
<dbReference type="GO" id="GO:0006355">
    <property type="term" value="P:regulation of DNA-templated transcription"/>
    <property type="evidence" value="ECO:0007669"/>
    <property type="project" value="InterPro"/>
</dbReference>
<reference evidence="2" key="1">
    <citation type="submission" date="2012-11" db="EMBL/GenBank/DDBJ databases">
        <authorList>
            <person name="Lucero-Rivera Y.E."/>
            <person name="Tovar-Ramirez D."/>
        </authorList>
    </citation>
    <scope>NUCLEOTIDE SEQUENCE [LARGE SCALE GENOMIC DNA]</scope>
    <source>
        <strain evidence="2">Araruama</strain>
    </source>
</reference>
<dbReference type="Pfam" id="PF13740">
    <property type="entry name" value="ACT_6"/>
    <property type="match status" value="1"/>
</dbReference>
<name>A0A1V1NSL6_9BACT</name>
<comment type="caution">
    <text evidence="1">The sequence shown here is derived from an EMBL/GenBank/DDBJ whole genome shotgun (WGS) entry which is preliminary data.</text>
</comment>
<dbReference type="Proteomes" id="UP000189670">
    <property type="component" value="Unassembled WGS sequence"/>
</dbReference>
<dbReference type="Gene3D" id="3.30.70.260">
    <property type="match status" value="2"/>
</dbReference>
<dbReference type="PANTHER" id="PTHR34875:SF6">
    <property type="entry name" value="UPF0237 PROTEIN MJ1558"/>
    <property type="match status" value="1"/>
</dbReference>
<dbReference type="InterPro" id="IPR016867">
    <property type="entry name" value="GcvR"/>
</dbReference>
<evidence type="ECO:0000313" key="2">
    <source>
        <dbReference type="Proteomes" id="UP000189670"/>
    </source>
</evidence>
<proteinExistence type="predicted"/>
<dbReference type="AlphaFoldDB" id="A0A1V1NSL6"/>
<sequence>MKNIYITTVLGPDRPDIMKSLAIVTRGRGGEWLTSKVMKLDGQFTAMMKVTIEQEVEGKLKAELEEKFKDLTFIYAEAASDKEKPLETINLVVECKDRSGLTKDINSIISGNELQVDRMDFDRYEVSGIGVAVFSAKLSISVPEGTDKETIAEYFEEMPDDVRVKLV</sequence>